<feature type="compositionally biased region" description="Low complexity" evidence="11">
    <location>
        <begin position="428"/>
        <end position="443"/>
    </location>
</feature>
<protein>
    <recommendedName>
        <fullName evidence="2">ABC-type xenobiotic transporter</fullName>
        <ecNumber evidence="2">7.6.2.2</ecNumber>
    </recommendedName>
</protein>
<keyword evidence="15" id="KW-1185">Reference proteome</keyword>
<dbReference type="FunFam" id="3.40.50.300:FF:000589">
    <property type="entry name" value="ABC transporter, ATP-binding subunit"/>
    <property type="match status" value="1"/>
</dbReference>
<feature type="transmembrane region" description="Helical" evidence="12">
    <location>
        <begin position="279"/>
        <end position="298"/>
    </location>
</feature>
<dbReference type="PANTHER" id="PTHR42711">
    <property type="entry name" value="ABC TRANSPORTER ATP-BINDING PROTEIN"/>
    <property type="match status" value="1"/>
</dbReference>
<feature type="region of interest" description="Disordered" evidence="11">
    <location>
        <begin position="412"/>
        <end position="460"/>
    </location>
</feature>
<dbReference type="EC" id="7.6.2.2" evidence="2"/>
<keyword evidence="6" id="KW-0067">ATP-binding</keyword>
<keyword evidence="12" id="KW-1133">Transmembrane helix</keyword>
<feature type="transmembrane region" description="Helical" evidence="12">
    <location>
        <begin position="152"/>
        <end position="170"/>
    </location>
</feature>
<evidence type="ECO:0000256" key="5">
    <source>
        <dbReference type="ARBA" id="ARBA00022741"/>
    </source>
</evidence>
<evidence type="ECO:0000256" key="11">
    <source>
        <dbReference type="SAM" id="MobiDB-lite"/>
    </source>
</evidence>
<evidence type="ECO:0000256" key="7">
    <source>
        <dbReference type="ARBA" id="ARBA00022967"/>
    </source>
</evidence>
<evidence type="ECO:0000256" key="3">
    <source>
        <dbReference type="ARBA" id="ARBA00022448"/>
    </source>
</evidence>
<evidence type="ECO:0000259" key="13">
    <source>
        <dbReference type="PROSITE" id="PS50893"/>
    </source>
</evidence>
<sequence>MRAPGMPESRPRRRPDLLVGPAVLRGAAELHPVKDPVNGRRFELRAKEFFVLDHLDGERTLAEVGDAYAGRFGARLGEAQWRQLLGLLYGRGLLAGAEGAAQAGSPGASGPRPKGALSGRSTVLSGHVRMVSDAGALIEHLHRRTAFARTPFFLGTVLLLVCAMMIHLAAEFGTLVDDMNQLAHQPVLLMAAGVGLWVSMALHELAHGLVGRAFGGTVTEIGLRWRLPVTYMYCLVQDVPFFARRRHQMATAAAGPAMNLALLLPLWPLWAWAPAGAPHSALGGALLVGLVFALANLAPLPPLDGYKLLGYGLGVERLAAGSRGYLAAAVAGRFGRGPGTGGYPPRARAVYRAYGLAAGALTTGAAALLLLWATRTLAERYGTAGGWAPVLLLLAAVVLWRLGLAARARRLQHTPPDGDEGTRDSAHPPRTAPAVTARPPRGTAGDDHHPAREPREQVMTPVEQAAEAVVIDDVRKSYGDLKAVDGVSLTVRRGEFFGILGPNGAGKTTLIEMVEGLRRADGGSVSVLGSSPWPRNTELLRRLGVQTQASAFFTRLSALEHLRTVATLYGLGPEAADRALREVGLGEQGGTRVDDLSGGQRQRLAIATALVHEPELIMLDEPTAALDPEARRSLWSLLRGLKSQGRTIVHTTHHLDEAEALCDRVAIMSHGRVIALDTPANLVRSLKAPTRVLVPADRITVERALAIDGVDRAEVDNGEVVMETRVAGQVIVAVNEIAGPDAVQTRTATLEDAYLALTGSEH</sequence>
<keyword evidence="4" id="KW-1003">Cell membrane</keyword>
<dbReference type="EMBL" id="FZOF01000028">
    <property type="protein sequence ID" value="SNT46473.1"/>
    <property type="molecule type" value="Genomic_DNA"/>
</dbReference>
<evidence type="ECO:0000313" key="15">
    <source>
        <dbReference type="Proteomes" id="UP000198280"/>
    </source>
</evidence>
<dbReference type="InterPro" id="IPR003593">
    <property type="entry name" value="AAA+_ATPase"/>
</dbReference>
<evidence type="ECO:0000313" key="14">
    <source>
        <dbReference type="EMBL" id="SNT46473.1"/>
    </source>
</evidence>
<dbReference type="CDD" id="cd05709">
    <property type="entry name" value="S2P-M50"/>
    <property type="match status" value="1"/>
</dbReference>
<keyword evidence="8 12" id="KW-0472">Membrane</keyword>
<feature type="transmembrane region" description="Helical" evidence="12">
    <location>
        <begin position="386"/>
        <end position="404"/>
    </location>
</feature>
<organism evidence="14 15">
    <name type="scientific">Actinacidiphila glaucinigra</name>
    <dbReference type="NCBI Taxonomy" id="235986"/>
    <lineage>
        <taxon>Bacteria</taxon>
        <taxon>Bacillati</taxon>
        <taxon>Actinomycetota</taxon>
        <taxon>Actinomycetes</taxon>
        <taxon>Kitasatosporales</taxon>
        <taxon>Streptomycetaceae</taxon>
        <taxon>Actinacidiphila</taxon>
    </lineage>
</organism>
<dbReference type="GO" id="GO:0016887">
    <property type="term" value="F:ATP hydrolysis activity"/>
    <property type="evidence" value="ECO:0007669"/>
    <property type="project" value="InterPro"/>
</dbReference>
<reference evidence="14 15" key="1">
    <citation type="submission" date="2017-06" db="EMBL/GenBank/DDBJ databases">
        <authorList>
            <person name="Kim H.J."/>
            <person name="Triplett B.A."/>
        </authorList>
    </citation>
    <scope>NUCLEOTIDE SEQUENCE [LARGE SCALE GENOMIC DNA]</scope>
    <source>
        <strain evidence="14 15">CGMCC 4.1858</strain>
    </source>
</reference>
<comment type="similarity">
    <text evidence="10">Belongs to the ABC transporter superfamily. Drug exporter-1 (DrugE1) (TC 3.A.1.105) family.</text>
</comment>
<evidence type="ECO:0000256" key="10">
    <source>
        <dbReference type="ARBA" id="ARBA00049985"/>
    </source>
</evidence>
<keyword evidence="9" id="KW-0046">Antibiotic resistance</keyword>
<dbReference type="AlphaFoldDB" id="A0A239MW56"/>
<feature type="compositionally biased region" description="Low complexity" evidence="11">
    <location>
        <begin position="100"/>
        <end position="116"/>
    </location>
</feature>
<dbReference type="GO" id="GO:0046677">
    <property type="term" value="P:response to antibiotic"/>
    <property type="evidence" value="ECO:0007669"/>
    <property type="project" value="UniProtKB-KW"/>
</dbReference>
<dbReference type="SUPFAM" id="SSF52540">
    <property type="entry name" value="P-loop containing nucleoside triphosphate hydrolases"/>
    <property type="match status" value="1"/>
</dbReference>
<feature type="transmembrane region" description="Helical" evidence="12">
    <location>
        <begin position="182"/>
        <end position="202"/>
    </location>
</feature>
<dbReference type="PROSITE" id="PS50893">
    <property type="entry name" value="ABC_TRANSPORTER_2"/>
    <property type="match status" value="1"/>
</dbReference>
<dbReference type="CDD" id="cd03230">
    <property type="entry name" value="ABC_DR_subfamily_A"/>
    <property type="match status" value="1"/>
</dbReference>
<feature type="compositionally biased region" description="Basic and acidic residues" evidence="11">
    <location>
        <begin position="444"/>
        <end position="456"/>
    </location>
</feature>
<feature type="domain" description="ABC transporter" evidence="13">
    <location>
        <begin position="469"/>
        <end position="695"/>
    </location>
</feature>
<dbReference type="GO" id="GO:0008559">
    <property type="term" value="F:ABC-type xenobiotic transporter activity"/>
    <property type="evidence" value="ECO:0007669"/>
    <property type="project" value="UniProtKB-EC"/>
</dbReference>
<evidence type="ECO:0000256" key="6">
    <source>
        <dbReference type="ARBA" id="ARBA00022840"/>
    </source>
</evidence>
<proteinExistence type="inferred from homology"/>
<feature type="transmembrane region" description="Helical" evidence="12">
    <location>
        <begin position="252"/>
        <end position="273"/>
    </location>
</feature>
<evidence type="ECO:0000256" key="4">
    <source>
        <dbReference type="ARBA" id="ARBA00022475"/>
    </source>
</evidence>
<dbReference type="InterPro" id="IPR003439">
    <property type="entry name" value="ABC_transporter-like_ATP-bd"/>
</dbReference>
<accession>A0A239MW56</accession>
<gene>
    <name evidence="14" type="ORF">SAMN05216252_12822</name>
</gene>
<dbReference type="PANTHER" id="PTHR42711:SF5">
    <property type="entry name" value="ABC TRANSPORTER ATP-BINDING PROTEIN NATA"/>
    <property type="match status" value="1"/>
</dbReference>
<dbReference type="InterPro" id="IPR027417">
    <property type="entry name" value="P-loop_NTPase"/>
</dbReference>
<keyword evidence="7" id="KW-1278">Translocase</keyword>
<evidence type="ECO:0000256" key="12">
    <source>
        <dbReference type="SAM" id="Phobius"/>
    </source>
</evidence>
<dbReference type="InterPro" id="IPR050763">
    <property type="entry name" value="ABC_transporter_ATP-binding"/>
</dbReference>
<dbReference type="Gene3D" id="3.40.50.300">
    <property type="entry name" value="P-loop containing nucleotide triphosphate hydrolases"/>
    <property type="match status" value="1"/>
</dbReference>
<dbReference type="GO" id="GO:0005886">
    <property type="term" value="C:plasma membrane"/>
    <property type="evidence" value="ECO:0007669"/>
    <property type="project" value="UniProtKB-SubCell"/>
</dbReference>
<name>A0A239MW56_9ACTN</name>
<comment type="subcellular location">
    <subcellularLocation>
        <location evidence="1">Cell membrane</location>
        <topology evidence="1">Peripheral membrane protein</topology>
        <orientation evidence="1">Cytoplasmic side</orientation>
    </subcellularLocation>
</comment>
<keyword evidence="12" id="KW-0812">Transmembrane</keyword>
<evidence type="ECO:0000256" key="2">
    <source>
        <dbReference type="ARBA" id="ARBA00012191"/>
    </source>
</evidence>
<evidence type="ECO:0000256" key="9">
    <source>
        <dbReference type="ARBA" id="ARBA00023251"/>
    </source>
</evidence>
<dbReference type="InterPro" id="IPR017871">
    <property type="entry name" value="ABC_transporter-like_CS"/>
</dbReference>
<dbReference type="GO" id="GO:0005524">
    <property type="term" value="F:ATP binding"/>
    <property type="evidence" value="ECO:0007669"/>
    <property type="project" value="UniProtKB-KW"/>
</dbReference>
<dbReference type="PROSITE" id="PS00211">
    <property type="entry name" value="ABC_TRANSPORTER_1"/>
    <property type="match status" value="1"/>
</dbReference>
<dbReference type="Pfam" id="PF00005">
    <property type="entry name" value="ABC_tran"/>
    <property type="match status" value="1"/>
</dbReference>
<dbReference type="SMART" id="SM00382">
    <property type="entry name" value="AAA"/>
    <property type="match status" value="1"/>
</dbReference>
<keyword evidence="3" id="KW-0813">Transport</keyword>
<feature type="region of interest" description="Disordered" evidence="11">
    <location>
        <begin position="100"/>
        <end position="119"/>
    </location>
</feature>
<evidence type="ECO:0000256" key="1">
    <source>
        <dbReference type="ARBA" id="ARBA00004413"/>
    </source>
</evidence>
<feature type="transmembrane region" description="Helical" evidence="12">
    <location>
        <begin position="353"/>
        <end position="374"/>
    </location>
</feature>
<evidence type="ECO:0000256" key="8">
    <source>
        <dbReference type="ARBA" id="ARBA00023136"/>
    </source>
</evidence>
<dbReference type="Proteomes" id="UP000198280">
    <property type="component" value="Unassembled WGS sequence"/>
</dbReference>
<keyword evidence="5" id="KW-0547">Nucleotide-binding</keyword>